<feature type="transmembrane region" description="Helical" evidence="8">
    <location>
        <begin position="341"/>
        <end position="358"/>
    </location>
</feature>
<feature type="transmembrane region" description="Helical" evidence="8">
    <location>
        <begin position="405"/>
        <end position="424"/>
    </location>
</feature>
<dbReference type="InterPro" id="IPR011701">
    <property type="entry name" value="MFS"/>
</dbReference>
<feature type="transmembrane region" description="Helical" evidence="8">
    <location>
        <begin position="162"/>
        <end position="185"/>
    </location>
</feature>
<feature type="signal peptide" evidence="9">
    <location>
        <begin position="1"/>
        <end position="33"/>
    </location>
</feature>
<dbReference type="PRINTS" id="PR01035">
    <property type="entry name" value="TCRTETA"/>
</dbReference>
<feature type="domain" description="Major facilitator superfamily (MFS) profile" evidence="10">
    <location>
        <begin position="122"/>
        <end position="521"/>
    </location>
</feature>
<dbReference type="Proteomes" id="UP001530293">
    <property type="component" value="Unassembled WGS sequence"/>
</dbReference>
<evidence type="ECO:0000256" key="1">
    <source>
        <dbReference type="ARBA" id="ARBA00004141"/>
    </source>
</evidence>
<evidence type="ECO:0000313" key="12">
    <source>
        <dbReference type="Proteomes" id="UP001530293"/>
    </source>
</evidence>
<dbReference type="Gene3D" id="1.20.1250.20">
    <property type="entry name" value="MFS general substrate transporter like domains"/>
    <property type="match status" value="1"/>
</dbReference>
<evidence type="ECO:0000256" key="2">
    <source>
        <dbReference type="ARBA" id="ARBA00006829"/>
    </source>
</evidence>
<feature type="transmembrane region" description="Helical" evidence="8">
    <location>
        <begin position="259"/>
        <end position="278"/>
    </location>
</feature>
<feature type="transmembrane region" description="Helical" evidence="8">
    <location>
        <begin position="468"/>
        <end position="492"/>
    </location>
</feature>
<keyword evidence="9" id="KW-0732">Signal</keyword>
<dbReference type="EMBL" id="JALLBG020000171">
    <property type="protein sequence ID" value="KAL3760785.1"/>
    <property type="molecule type" value="Genomic_DNA"/>
</dbReference>
<keyword evidence="4 8" id="KW-0812">Transmembrane</keyword>
<dbReference type="CDD" id="cd17325">
    <property type="entry name" value="MFS_MdtG_SLC18_like"/>
    <property type="match status" value="1"/>
</dbReference>
<evidence type="ECO:0000256" key="8">
    <source>
        <dbReference type="SAM" id="Phobius"/>
    </source>
</evidence>
<proteinExistence type="inferred from homology"/>
<dbReference type="GO" id="GO:0016020">
    <property type="term" value="C:membrane"/>
    <property type="evidence" value="ECO:0007669"/>
    <property type="project" value="UniProtKB-SubCell"/>
</dbReference>
<organism evidence="11 12">
    <name type="scientific">Discostella pseudostelligera</name>
    <dbReference type="NCBI Taxonomy" id="259834"/>
    <lineage>
        <taxon>Eukaryota</taxon>
        <taxon>Sar</taxon>
        <taxon>Stramenopiles</taxon>
        <taxon>Ochrophyta</taxon>
        <taxon>Bacillariophyta</taxon>
        <taxon>Coscinodiscophyceae</taxon>
        <taxon>Thalassiosirophycidae</taxon>
        <taxon>Stephanodiscales</taxon>
        <taxon>Stephanodiscaceae</taxon>
        <taxon>Discostella</taxon>
    </lineage>
</organism>
<gene>
    <name evidence="11" type="ORF">ACHAWU_007851</name>
</gene>
<evidence type="ECO:0000256" key="5">
    <source>
        <dbReference type="ARBA" id="ARBA00022989"/>
    </source>
</evidence>
<feature type="transmembrane region" description="Helical" evidence="8">
    <location>
        <begin position="498"/>
        <end position="518"/>
    </location>
</feature>
<evidence type="ECO:0000313" key="11">
    <source>
        <dbReference type="EMBL" id="KAL3760785.1"/>
    </source>
</evidence>
<dbReference type="AlphaFoldDB" id="A0ABD3MJS6"/>
<evidence type="ECO:0000256" key="7">
    <source>
        <dbReference type="SAM" id="MobiDB-lite"/>
    </source>
</evidence>
<feature type="transmembrane region" description="Helical" evidence="8">
    <location>
        <begin position="430"/>
        <end position="447"/>
    </location>
</feature>
<evidence type="ECO:0000256" key="9">
    <source>
        <dbReference type="SAM" id="SignalP"/>
    </source>
</evidence>
<dbReference type="InterPro" id="IPR036259">
    <property type="entry name" value="MFS_trans_sf"/>
</dbReference>
<dbReference type="InterPro" id="IPR001958">
    <property type="entry name" value="Tet-R_TetA/multi-R_MdtG-like"/>
</dbReference>
<comment type="caution">
    <text evidence="11">The sequence shown here is derived from an EMBL/GenBank/DDBJ whole genome shotgun (WGS) entry which is preliminary data.</text>
</comment>
<feature type="compositionally biased region" description="Basic residues" evidence="7">
    <location>
        <begin position="49"/>
        <end position="64"/>
    </location>
</feature>
<comment type="similarity">
    <text evidence="2">Belongs to the major facilitator superfamily. Vesicular transporter family.</text>
</comment>
<keyword evidence="6 8" id="KW-0472">Membrane</keyword>
<keyword evidence="5 8" id="KW-1133">Transmembrane helix</keyword>
<feature type="chain" id="PRO_5044857892" description="Major facilitator superfamily (MFS) profile domain-containing protein" evidence="9">
    <location>
        <begin position="34"/>
        <end position="521"/>
    </location>
</feature>
<dbReference type="SUPFAM" id="SSF103473">
    <property type="entry name" value="MFS general substrate transporter"/>
    <property type="match status" value="1"/>
</dbReference>
<sequence length="521" mass="55917">MPTKSSRRCLLWLPTLLLIISPHFFLRVPLCHACNPKRSSSSSSTLDRRRSRIHSSSSRRHHAHNLREHEPHHNPVIRNVYNYNANREGLLNSILRGGDSDSGGAGAPTTTSISQSQRRNLVVLLVAISFFNDVLQLTMLLPIIHTLVSSPPPLGVTTKKELALGLFFASKDIFQMVFAPIAGILTTKTSANLMLILSTVGLGLATFVFAEATTFHQLLIARGAQGAASAAVMCGGMSLIAETHTPEIRGRAVGFAQSGYALGLLCGPLIGGLLFQHFGRVKTFRYAGVMVLANAVAMIMLMVVAPPERIQPQNELGQHQRGAQKESLAASSKRLLTNHDILAVTASTLIIHAVMGVIKPVSQVVLDTEFGIPMVRRSAIISIATVAYFIAAPSSGWLSDRTSRSNLVALSLVLMSGSSLFFALRHHLGIGAFYICVALLGVALGVHKSSSQSLLADLVDRHSLGEYSMVYALSDVADSLGLIIGPIVGLWLSQVFASHNVGVLTVGALCFALVPIVLRIR</sequence>
<feature type="region of interest" description="Disordered" evidence="7">
    <location>
        <begin position="36"/>
        <end position="71"/>
    </location>
</feature>
<evidence type="ECO:0000259" key="10">
    <source>
        <dbReference type="PROSITE" id="PS50850"/>
    </source>
</evidence>
<keyword evidence="12" id="KW-1185">Reference proteome</keyword>
<evidence type="ECO:0000256" key="3">
    <source>
        <dbReference type="ARBA" id="ARBA00022448"/>
    </source>
</evidence>
<evidence type="ECO:0000256" key="6">
    <source>
        <dbReference type="ARBA" id="ARBA00023136"/>
    </source>
</evidence>
<dbReference type="PROSITE" id="PS50850">
    <property type="entry name" value="MFS"/>
    <property type="match status" value="1"/>
</dbReference>
<dbReference type="Pfam" id="PF07690">
    <property type="entry name" value="MFS_1"/>
    <property type="match status" value="1"/>
</dbReference>
<keyword evidence="3" id="KW-0813">Transport</keyword>
<feature type="transmembrane region" description="Helical" evidence="8">
    <location>
        <begin position="191"/>
        <end position="210"/>
    </location>
</feature>
<dbReference type="InterPro" id="IPR020846">
    <property type="entry name" value="MFS_dom"/>
</dbReference>
<protein>
    <recommendedName>
        <fullName evidence="10">Major facilitator superfamily (MFS) profile domain-containing protein</fullName>
    </recommendedName>
</protein>
<dbReference type="InterPro" id="IPR050930">
    <property type="entry name" value="MFS_Vesicular_Transporter"/>
</dbReference>
<dbReference type="PANTHER" id="PTHR23506">
    <property type="entry name" value="GH10249P"/>
    <property type="match status" value="1"/>
</dbReference>
<feature type="transmembrane region" description="Helical" evidence="8">
    <location>
        <begin position="378"/>
        <end position="398"/>
    </location>
</feature>
<accession>A0ABD3MJS6</accession>
<name>A0ABD3MJS6_9STRA</name>
<comment type="subcellular location">
    <subcellularLocation>
        <location evidence="1">Membrane</location>
        <topology evidence="1">Multi-pass membrane protein</topology>
    </subcellularLocation>
</comment>
<evidence type="ECO:0000256" key="4">
    <source>
        <dbReference type="ARBA" id="ARBA00022692"/>
    </source>
</evidence>
<dbReference type="PANTHER" id="PTHR23506:SF23">
    <property type="entry name" value="GH10249P"/>
    <property type="match status" value="1"/>
</dbReference>
<feature type="transmembrane region" description="Helical" evidence="8">
    <location>
        <begin position="121"/>
        <end position="141"/>
    </location>
</feature>
<feature type="transmembrane region" description="Helical" evidence="8">
    <location>
        <begin position="284"/>
        <end position="305"/>
    </location>
</feature>
<reference evidence="11 12" key="1">
    <citation type="submission" date="2024-10" db="EMBL/GenBank/DDBJ databases">
        <title>Updated reference genomes for cyclostephanoid diatoms.</title>
        <authorList>
            <person name="Roberts W.R."/>
            <person name="Alverson A.J."/>
        </authorList>
    </citation>
    <scope>NUCLEOTIDE SEQUENCE [LARGE SCALE GENOMIC DNA]</scope>
    <source>
        <strain evidence="11 12">AJA232-27</strain>
    </source>
</reference>